<sequence length="573" mass="65021">MDYFAVYQKALEKPEWYWNQYAEKLKWFDRWDSTLIKQGYTGKWFVNGKTNISFNSVSHSGEALVWYSEDNKKVELAFRDLERAVKHLAFILANKGLKKGSKIAIYTPNTLQGIISVLASAWIGAIYTIIFAGLGEEAIKKRLEDFQPDFKITATYTVRRGNRIPLLFKGNLNFREKKDSEELEDLLGFNEEKVKAEQIEANEPLKVMYTSGTTGKPKGIILPHGAWMVGDFTVFDLMFNLKPGDVVLTTSDMGWITFSRIMYGTLLHGSTFVFMEGAPDYPKERLVKILDEMRPKVLFTSPTLLRTLRKYGLKLPRVDYLATAGEIFDEQTWEYAKTFADRVTDVYGQTELGYVVGIPYSLDGIEPKPGYAGVPFPGALLETVDDEGKPVYNRPGYLVCKTPFPTQFIGVLNNKEKFKSYFSKFGYHDTGDIGIIDTPYIKIVGRSDDMIKIAGHRITSGEVENLLMEIEGIKEVAVVGIPDEIKGEKMVIFVVGDSNVHEEKIKEKIRDSLGPIYLVDKVIRINRLPKSKSGKVVRRMLRDLMLGKEVDPTILEDPDVINDIKEAVKNELQ</sequence>
<evidence type="ECO:0000256" key="4">
    <source>
        <dbReference type="ARBA" id="ARBA00022840"/>
    </source>
</evidence>
<protein>
    <submittedName>
        <fullName evidence="9">AMP-dependent synthetase</fullName>
    </submittedName>
</protein>
<evidence type="ECO:0000256" key="1">
    <source>
        <dbReference type="ARBA" id="ARBA00006432"/>
    </source>
</evidence>
<dbReference type="Proteomes" id="UP000825123">
    <property type="component" value="Chromosome"/>
</dbReference>
<dbReference type="EMBL" id="AP024597">
    <property type="protein sequence ID" value="BCU69262.1"/>
    <property type="molecule type" value="Genomic_DNA"/>
</dbReference>
<dbReference type="Gene3D" id="3.40.50.12780">
    <property type="entry name" value="N-terminal domain of ligase-like"/>
    <property type="match status" value="1"/>
</dbReference>
<dbReference type="GO" id="GO:0005524">
    <property type="term" value="F:ATP binding"/>
    <property type="evidence" value="ECO:0007669"/>
    <property type="project" value="UniProtKB-KW"/>
</dbReference>
<accession>A0A8D5U584</accession>
<dbReference type="InterPro" id="IPR020845">
    <property type="entry name" value="AMP-binding_CS"/>
</dbReference>
<dbReference type="RefSeq" id="WP_221290496.1">
    <property type="nucleotide sequence ID" value="NZ_AP024597.1"/>
</dbReference>
<reference evidence="9 10" key="1">
    <citation type="submission" date="2021-04" db="EMBL/GenBank/DDBJ databases">
        <title>Complete genome sequence of Stygiolobus sp. KN-1.</title>
        <authorList>
            <person name="Nakamura K."/>
            <person name="Sakai H."/>
            <person name="Kurosawa N."/>
        </authorList>
    </citation>
    <scope>NUCLEOTIDE SEQUENCE [LARGE SCALE GENOMIC DNA]</scope>
    <source>
        <strain evidence="9 10">KN-1</strain>
    </source>
</reference>
<gene>
    <name evidence="9" type="ORF">KN1_05590</name>
</gene>
<keyword evidence="4" id="KW-0067">ATP-binding</keyword>
<dbReference type="Pfam" id="PF16177">
    <property type="entry name" value="ACAS_N"/>
    <property type="match status" value="1"/>
</dbReference>
<dbReference type="KEGG" id="csty:KN1_05590"/>
<evidence type="ECO:0000256" key="5">
    <source>
        <dbReference type="SAM" id="Phobius"/>
    </source>
</evidence>
<dbReference type="InterPro" id="IPR025110">
    <property type="entry name" value="AMP-bd_C"/>
</dbReference>
<dbReference type="Pfam" id="PF13193">
    <property type="entry name" value="AMP-binding_C"/>
    <property type="match status" value="1"/>
</dbReference>
<evidence type="ECO:0000259" key="6">
    <source>
        <dbReference type="Pfam" id="PF00501"/>
    </source>
</evidence>
<evidence type="ECO:0000259" key="7">
    <source>
        <dbReference type="Pfam" id="PF13193"/>
    </source>
</evidence>
<dbReference type="GeneID" id="66162313"/>
<dbReference type="GO" id="GO:0003987">
    <property type="term" value="F:acetate-CoA ligase activity"/>
    <property type="evidence" value="ECO:0007669"/>
    <property type="project" value="TreeGrafter"/>
</dbReference>
<evidence type="ECO:0000313" key="10">
    <source>
        <dbReference type="Proteomes" id="UP000825123"/>
    </source>
</evidence>
<proteinExistence type="inferred from homology"/>
<dbReference type="InterPro" id="IPR032387">
    <property type="entry name" value="ACAS_N"/>
</dbReference>
<keyword evidence="5" id="KW-0472">Membrane</keyword>
<evidence type="ECO:0000313" key="9">
    <source>
        <dbReference type="EMBL" id="BCU69262.1"/>
    </source>
</evidence>
<feature type="domain" description="AMP-dependent synthetase/ligase" evidence="6">
    <location>
        <begin position="63"/>
        <end position="403"/>
    </location>
</feature>
<dbReference type="InterPro" id="IPR042099">
    <property type="entry name" value="ANL_N_sf"/>
</dbReference>
<name>A0A8D5U584_9CREN</name>
<dbReference type="PANTHER" id="PTHR24095">
    <property type="entry name" value="ACETYL-COENZYME A SYNTHETASE"/>
    <property type="match status" value="1"/>
</dbReference>
<keyword evidence="10" id="KW-1185">Reference proteome</keyword>
<keyword evidence="5" id="KW-0812">Transmembrane</keyword>
<keyword evidence="2" id="KW-0436">Ligase</keyword>
<dbReference type="SUPFAM" id="SSF56801">
    <property type="entry name" value="Acetyl-CoA synthetase-like"/>
    <property type="match status" value="1"/>
</dbReference>
<comment type="similarity">
    <text evidence="1">Belongs to the ATP-dependent AMP-binding enzyme family.</text>
</comment>
<feature type="transmembrane region" description="Helical" evidence="5">
    <location>
        <begin position="113"/>
        <end position="134"/>
    </location>
</feature>
<evidence type="ECO:0000259" key="8">
    <source>
        <dbReference type="Pfam" id="PF16177"/>
    </source>
</evidence>
<evidence type="ECO:0000256" key="3">
    <source>
        <dbReference type="ARBA" id="ARBA00022741"/>
    </source>
</evidence>
<evidence type="ECO:0000256" key="2">
    <source>
        <dbReference type="ARBA" id="ARBA00022598"/>
    </source>
</evidence>
<keyword evidence="3" id="KW-0547">Nucleotide-binding</keyword>
<dbReference type="PROSITE" id="PS00455">
    <property type="entry name" value="AMP_BINDING"/>
    <property type="match status" value="1"/>
</dbReference>
<feature type="domain" description="AMP-binding enzyme C-terminal" evidence="7">
    <location>
        <begin position="462"/>
        <end position="535"/>
    </location>
</feature>
<feature type="domain" description="Acetyl-coenzyme A synthetase N-terminal" evidence="8">
    <location>
        <begin position="3"/>
        <end position="55"/>
    </location>
</feature>
<dbReference type="AlphaFoldDB" id="A0A8D5U584"/>
<dbReference type="InterPro" id="IPR000873">
    <property type="entry name" value="AMP-dep_synth/lig_dom"/>
</dbReference>
<dbReference type="PANTHER" id="PTHR24095:SF232">
    <property type="entry name" value="ACETYL-COENZYME A SYNTHETASE"/>
    <property type="match status" value="1"/>
</dbReference>
<dbReference type="InterPro" id="IPR045851">
    <property type="entry name" value="AMP-bd_C_sf"/>
</dbReference>
<organism evidence="9 10">
    <name type="scientific">Stygiolobus caldivivus</name>
    <dbReference type="NCBI Taxonomy" id="2824673"/>
    <lineage>
        <taxon>Archaea</taxon>
        <taxon>Thermoproteota</taxon>
        <taxon>Thermoprotei</taxon>
        <taxon>Sulfolobales</taxon>
        <taxon>Sulfolobaceae</taxon>
        <taxon>Stygiolobus</taxon>
    </lineage>
</organism>
<keyword evidence="5" id="KW-1133">Transmembrane helix</keyword>
<dbReference type="GO" id="GO:0006085">
    <property type="term" value="P:acetyl-CoA biosynthetic process"/>
    <property type="evidence" value="ECO:0007669"/>
    <property type="project" value="TreeGrafter"/>
</dbReference>
<dbReference type="Pfam" id="PF00501">
    <property type="entry name" value="AMP-binding"/>
    <property type="match status" value="1"/>
</dbReference>
<dbReference type="Gene3D" id="3.30.300.30">
    <property type="match status" value="1"/>
</dbReference>